<dbReference type="EMBL" id="SMCS01000005">
    <property type="protein sequence ID" value="TCV93180.1"/>
    <property type="molecule type" value="Genomic_DNA"/>
</dbReference>
<comment type="caution">
    <text evidence="1">The sequence shown here is derived from an EMBL/GenBank/DDBJ whole genome shotgun (WGS) entry which is preliminary data.</text>
</comment>
<name>A0A4R3YLP1_9GAMM</name>
<evidence type="ECO:0000313" key="2">
    <source>
        <dbReference type="Proteomes" id="UP000295645"/>
    </source>
</evidence>
<evidence type="ECO:0000313" key="1">
    <source>
        <dbReference type="EMBL" id="TCV93180.1"/>
    </source>
</evidence>
<reference evidence="1 2" key="1">
    <citation type="submission" date="2019-03" db="EMBL/GenBank/DDBJ databases">
        <title>Above-ground endophytic microbial communities from plants in different locations in the United States.</title>
        <authorList>
            <person name="Frank C."/>
        </authorList>
    </citation>
    <scope>NUCLEOTIDE SEQUENCE [LARGE SCALE GENOMIC DNA]</scope>
    <source>
        <strain evidence="1 2">LP_13_YM</strain>
    </source>
</reference>
<proteinExistence type="predicted"/>
<sequence>MRNWKTFIPQRQDLETLAKLPPGKLFISSQNKPAWNKVYIQVTEGKWLSLSWDYVDVEFKFEIYCLSIAQHATPSADDFIQAGEIPDFSSIRFLLKSEWVRPASSNEVPDNFEQVIEESGLAADVPRSASAVGTSLHGIVFIRHDGKPCLLVEIDESQSYSIRTVENCEAIAALTSKYDSLSFSEVLAWHPQSGEAS</sequence>
<dbReference type="Proteomes" id="UP000295645">
    <property type="component" value="Unassembled WGS sequence"/>
</dbReference>
<organism evidence="1 2">
    <name type="scientific">Luteibacter rhizovicinus</name>
    <dbReference type="NCBI Taxonomy" id="242606"/>
    <lineage>
        <taxon>Bacteria</taxon>
        <taxon>Pseudomonadati</taxon>
        <taxon>Pseudomonadota</taxon>
        <taxon>Gammaproteobacteria</taxon>
        <taxon>Lysobacterales</taxon>
        <taxon>Rhodanobacteraceae</taxon>
        <taxon>Luteibacter</taxon>
    </lineage>
</organism>
<accession>A0A4R3YLP1</accession>
<gene>
    <name evidence="1" type="ORF">EC912_10540</name>
</gene>
<dbReference type="OrthoDB" id="5956394at2"/>
<protein>
    <submittedName>
        <fullName evidence="1">Uncharacterized protein</fullName>
    </submittedName>
</protein>
<keyword evidence="2" id="KW-1185">Reference proteome</keyword>
<dbReference type="RefSeq" id="WP_132144784.1">
    <property type="nucleotide sequence ID" value="NZ_SMCS01000005.1"/>
</dbReference>
<dbReference type="AlphaFoldDB" id="A0A4R3YLP1"/>